<gene>
    <name evidence="6" type="ORF">COLO4_28459</name>
</gene>
<evidence type="ECO:0000256" key="5">
    <source>
        <dbReference type="SAM" id="MobiDB-lite"/>
    </source>
</evidence>
<evidence type="ECO:0000313" key="6">
    <source>
        <dbReference type="EMBL" id="OMO70850.1"/>
    </source>
</evidence>
<dbReference type="OrthoDB" id="2019504at2759"/>
<proteinExistence type="inferred from homology"/>
<reference evidence="7" key="1">
    <citation type="submission" date="2013-09" db="EMBL/GenBank/DDBJ databases">
        <title>Corchorus olitorius genome sequencing.</title>
        <authorList>
            <person name="Alam M."/>
            <person name="Haque M.S."/>
            <person name="Islam M.S."/>
            <person name="Emdad E.M."/>
            <person name="Islam M.M."/>
            <person name="Ahmed B."/>
            <person name="Halim A."/>
            <person name="Hossen Q.M.M."/>
            <person name="Hossain M.Z."/>
            <person name="Ahmed R."/>
            <person name="Khan M.M."/>
            <person name="Islam R."/>
            <person name="Rashid M.M."/>
            <person name="Khan S.A."/>
            <person name="Rahman M.S."/>
            <person name="Alam M."/>
            <person name="Yahiya A.S."/>
            <person name="Khan M.S."/>
            <person name="Azam M.S."/>
            <person name="Haque T."/>
            <person name="Lashkar M.Z.H."/>
            <person name="Akhand A.I."/>
            <person name="Morshed G."/>
            <person name="Roy S."/>
            <person name="Uddin K.S."/>
            <person name="Rabeya T."/>
            <person name="Hossain A.S."/>
            <person name="Chowdhury A."/>
            <person name="Snigdha A.R."/>
            <person name="Mortoza M.S."/>
            <person name="Matin S.A."/>
            <person name="Hoque S.M.E."/>
            <person name="Islam M.K."/>
            <person name="Roy D.K."/>
            <person name="Haider R."/>
            <person name="Moosa M.M."/>
            <person name="Elias S.M."/>
            <person name="Hasan A.M."/>
            <person name="Jahan S."/>
            <person name="Shafiuddin M."/>
            <person name="Mahmood N."/>
            <person name="Shommy N.S."/>
        </authorList>
    </citation>
    <scope>NUCLEOTIDE SEQUENCE [LARGE SCALE GENOMIC DNA]</scope>
    <source>
        <strain evidence="7">cv. O-4</strain>
    </source>
</reference>
<organism evidence="6 7">
    <name type="scientific">Corchorus olitorius</name>
    <dbReference type="NCBI Taxonomy" id="93759"/>
    <lineage>
        <taxon>Eukaryota</taxon>
        <taxon>Viridiplantae</taxon>
        <taxon>Streptophyta</taxon>
        <taxon>Embryophyta</taxon>
        <taxon>Tracheophyta</taxon>
        <taxon>Spermatophyta</taxon>
        <taxon>Magnoliopsida</taxon>
        <taxon>eudicotyledons</taxon>
        <taxon>Gunneridae</taxon>
        <taxon>Pentapetalae</taxon>
        <taxon>rosids</taxon>
        <taxon>malvids</taxon>
        <taxon>Malvales</taxon>
        <taxon>Malvaceae</taxon>
        <taxon>Grewioideae</taxon>
        <taxon>Apeibeae</taxon>
        <taxon>Corchorus</taxon>
    </lineage>
</organism>
<feature type="compositionally biased region" description="Basic residues" evidence="5">
    <location>
        <begin position="526"/>
        <end position="537"/>
    </location>
</feature>
<evidence type="ECO:0000256" key="4">
    <source>
        <dbReference type="ARBA" id="ARBA00023242"/>
    </source>
</evidence>
<accession>A0A1R3HKK7</accession>
<keyword evidence="4" id="KW-0539">Nucleus</keyword>
<evidence type="ECO:0000313" key="7">
    <source>
        <dbReference type="Proteomes" id="UP000187203"/>
    </source>
</evidence>
<protein>
    <submittedName>
        <fullName evidence="6">Nucleolar, Nop52</fullName>
    </submittedName>
</protein>
<dbReference type="STRING" id="93759.A0A1R3HKK7"/>
<feature type="compositionally biased region" description="Basic residues" evidence="5">
    <location>
        <begin position="337"/>
        <end position="346"/>
    </location>
</feature>
<comment type="subcellular location">
    <subcellularLocation>
        <location evidence="1">Nucleus</location>
    </subcellularLocation>
</comment>
<evidence type="ECO:0000256" key="1">
    <source>
        <dbReference type="ARBA" id="ARBA00004123"/>
    </source>
</evidence>
<feature type="compositionally biased region" description="Basic and acidic residues" evidence="5">
    <location>
        <begin position="463"/>
        <end position="472"/>
    </location>
</feature>
<feature type="region of interest" description="Disordered" evidence="5">
    <location>
        <begin position="317"/>
        <end position="390"/>
    </location>
</feature>
<comment type="similarity">
    <text evidence="2">Belongs to the RRP1 family.</text>
</comment>
<sequence length="560" mass="61843">MTGSGAGDGPALIKQLAACDKSTRDRAVRSLINTWLPSQAEVSDEEMKKLWKGLFYCVWHADKFPAQSDLIEKLSTVLPNLEPALFLQYFSVFLLTMRREWTGIDRLRLDKFYLLIRRFLNCFFLALKKLSWDLDFTRRSIRVLVDGTFLADDKFQGSGVNYHIASVFLEELRPFLPVRKEVAEVLLEPFLEIMGKLSDKVLVGKIRSNVFDEFIKMGRRLLEVKKSGEEVDEGDDVVVLGTISLLMGFSTKFYELGSSADCCQGNRKVVLGLHEIFLKLEKDLASLGIDISIPEVNEGDEEDEVPQLIPIASEMEVDGSDGVPEPVEVNANGSTKKASKKNKKAKKATEGSGKKAKKTKNVESSLADKENNVAVPEESANSGIEQNGDGNSITFTESVISNLQLQFEKVAAEVGLDGDVASACDLPKVNGAVTKKRKRGKSMDGQKSQNGQITNQGDGEDGETVKTGEKSTKRVRFSMKNNLVWKPHSPMPPQSLRLPPSATPRGSALKKGLSPGPIREMPPMTKKVKKAKSVKKARKVIKSVPLVKRTRKLRSASNGL</sequence>
<evidence type="ECO:0000256" key="2">
    <source>
        <dbReference type="ARBA" id="ARBA00006374"/>
    </source>
</evidence>
<dbReference type="AlphaFoldDB" id="A0A1R3HKK7"/>
<feature type="region of interest" description="Disordered" evidence="5">
    <location>
        <begin position="484"/>
        <end position="537"/>
    </location>
</feature>
<dbReference type="Proteomes" id="UP000187203">
    <property type="component" value="Unassembled WGS sequence"/>
</dbReference>
<name>A0A1R3HKK7_9ROSI</name>
<feature type="region of interest" description="Disordered" evidence="5">
    <location>
        <begin position="434"/>
        <end position="472"/>
    </location>
</feature>
<keyword evidence="3" id="KW-0698">rRNA processing</keyword>
<evidence type="ECO:0000256" key="3">
    <source>
        <dbReference type="ARBA" id="ARBA00022552"/>
    </source>
</evidence>
<dbReference type="InterPro" id="IPR010301">
    <property type="entry name" value="RRP1"/>
</dbReference>
<comment type="caution">
    <text evidence="6">The sequence shown here is derived from an EMBL/GenBank/DDBJ whole genome shotgun (WGS) entry which is preliminary data.</text>
</comment>
<keyword evidence="7" id="KW-1185">Reference proteome</keyword>
<feature type="compositionally biased region" description="Polar residues" evidence="5">
    <location>
        <begin position="445"/>
        <end position="457"/>
    </location>
</feature>
<dbReference type="PANTHER" id="PTHR13026:SF0">
    <property type="entry name" value="RIBOSOMAL RNA PROCESSING 1B"/>
    <property type="match status" value="1"/>
</dbReference>
<dbReference type="GO" id="GO:0005634">
    <property type="term" value="C:nucleus"/>
    <property type="evidence" value="ECO:0007669"/>
    <property type="project" value="UniProtKB-SubCell"/>
</dbReference>
<dbReference type="EMBL" id="AWUE01019945">
    <property type="protein sequence ID" value="OMO70850.1"/>
    <property type="molecule type" value="Genomic_DNA"/>
</dbReference>
<dbReference type="PANTHER" id="PTHR13026">
    <property type="entry name" value="NNP-1 PROTEIN NOVEL NUCLEAR PROTEIN 1 NOP52"/>
    <property type="match status" value="1"/>
</dbReference>
<dbReference type="GO" id="GO:0006364">
    <property type="term" value="P:rRNA processing"/>
    <property type="evidence" value="ECO:0007669"/>
    <property type="project" value="UniProtKB-KW"/>
</dbReference>
<feature type="compositionally biased region" description="Polar residues" evidence="5">
    <location>
        <begin position="379"/>
        <end position="390"/>
    </location>
</feature>
<dbReference type="Pfam" id="PF05997">
    <property type="entry name" value="Nop52"/>
    <property type="match status" value="1"/>
</dbReference>
<dbReference type="GO" id="GO:0030688">
    <property type="term" value="C:preribosome, small subunit precursor"/>
    <property type="evidence" value="ECO:0007669"/>
    <property type="project" value="InterPro"/>
</dbReference>